<dbReference type="PANTHER" id="PTHR10029">
    <property type="entry name" value="ACYLPHOSPHATASE"/>
    <property type="match status" value="1"/>
</dbReference>
<dbReference type="EMBL" id="UFQR01000005">
    <property type="protein sequence ID" value="SSW95536.1"/>
    <property type="molecule type" value="Genomic_DNA"/>
</dbReference>
<reference evidence="9" key="1">
    <citation type="submission" date="2018-04" db="EMBL/GenBank/DDBJ databases">
        <authorList>
            <person name="Go L.Y."/>
            <person name="Mitchell J.A."/>
        </authorList>
    </citation>
    <scope>NUCLEOTIDE SEQUENCE</scope>
    <source>
        <strain evidence="9">ARTV</strain>
    </source>
</reference>
<dbReference type="InterPro" id="IPR001792">
    <property type="entry name" value="Acylphosphatase-like_dom"/>
</dbReference>
<dbReference type="InterPro" id="IPR020456">
    <property type="entry name" value="Acylphosphatase"/>
</dbReference>
<feature type="domain" description="Acylphosphatase-like" evidence="8">
    <location>
        <begin position="5"/>
        <end position="93"/>
    </location>
</feature>
<evidence type="ECO:0000256" key="3">
    <source>
        <dbReference type="ARBA" id="ARBA00022801"/>
    </source>
</evidence>
<proteinExistence type="inferred from homology"/>
<evidence type="ECO:0000256" key="6">
    <source>
        <dbReference type="PROSITE-ProRule" id="PRU00520"/>
    </source>
</evidence>
<dbReference type="SUPFAM" id="SSF54975">
    <property type="entry name" value="Acylphosphatase/BLUF domain-like"/>
    <property type="match status" value="1"/>
</dbReference>
<evidence type="ECO:0000256" key="1">
    <source>
        <dbReference type="ARBA" id="ARBA00005614"/>
    </source>
</evidence>
<keyword evidence="3 5" id="KW-0378">Hydrolase</keyword>
<evidence type="ECO:0000256" key="5">
    <source>
        <dbReference type="HAMAP-Rule" id="MF_01450"/>
    </source>
</evidence>
<evidence type="ECO:0000256" key="2">
    <source>
        <dbReference type="ARBA" id="ARBA00012150"/>
    </source>
</evidence>
<dbReference type="EC" id="3.6.1.7" evidence="2 5"/>
<accession>A0A3B0MMF8</accession>
<evidence type="ECO:0000313" key="9">
    <source>
        <dbReference type="EMBL" id="SSW95536.1"/>
    </source>
</evidence>
<comment type="catalytic activity">
    <reaction evidence="4 5 6">
        <text>an acyl phosphate + H2O = a carboxylate + phosphate + H(+)</text>
        <dbReference type="Rhea" id="RHEA:14965"/>
        <dbReference type="ChEBI" id="CHEBI:15377"/>
        <dbReference type="ChEBI" id="CHEBI:15378"/>
        <dbReference type="ChEBI" id="CHEBI:29067"/>
        <dbReference type="ChEBI" id="CHEBI:43474"/>
        <dbReference type="ChEBI" id="CHEBI:59918"/>
        <dbReference type="EC" id="3.6.1.7"/>
    </reaction>
</comment>
<dbReference type="AlphaFoldDB" id="A0A3B0MMF8"/>
<dbReference type="Gene3D" id="3.30.70.100">
    <property type="match status" value="1"/>
</dbReference>
<dbReference type="InterPro" id="IPR017968">
    <property type="entry name" value="Acylphosphatase_CS"/>
</dbReference>
<dbReference type="PROSITE" id="PS51160">
    <property type="entry name" value="ACYLPHOSPHATASE_3"/>
    <property type="match status" value="1"/>
</dbReference>
<protein>
    <recommendedName>
        <fullName evidence="2 5">Acylphosphatase</fullName>
        <ecNumber evidence="2 5">3.6.1.7</ecNumber>
    </recommendedName>
    <alternativeName>
        <fullName evidence="5">Acylphosphate phosphohydrolase</fullName>
    </alternativeName>
</protein>
<comment type="similarity">
    <text evidence="1 5 7">Belongs to the acylphosphatase family.</text>
</comment>
<feature type="active site" evidence="5 6">
    <location>
        <position position="38"/>
    </location>
</feature>
<dbReference type="InterPro" id="IPR028627">
    <property type="entry name" value="Acylphosphatase_bac"/>
</dbReference>
<dbReference type="GO" id="GO:0003998">
    <property type="term" value="F:acylphosphatase activity"/>
    <property type="evidence" value="ECO:0007669"/>
    <property type="project" value="UniProtKB-UniRule"/>
</dbReference>
<name>A0A3B0MMF8_9GAMM</name>
<evidence type="ECO:0000256" key="4">
    <source>
        <dbReference type="ARBA" id="ARBA00047645"/>
    </source>
</evidence>
<dbReference type="PANTHER" id="PTHR10029:SF3">
    <property type="entry name" value="ACYLPHOSPHATASE-RELATED"/>
    <property type="match status" value="1"/>
</dbReference>
<dbReference type="InterPro" id="IPR036046">
    <property type="entry name" value="Acylphosphatase-like_dom_sf"/>
</dbReference>
<evidence type="ECO:0000256" key="7">
    <source>
        <dbReference type="RuleBase" id="RU004168"/>
    </source>
</evidence>
<dbReference type="Pfam" id="PF00708">
    <property type="entry name" value="Acylphosphatase"/>
    <property type="match status" value="1"/>
</dbReference>
<organism evidence="9">
    <name type="scientific">Arsenophonus endosymbiont of Trialeurodes vaporariorum</name>
    <dbReference type="NCBI Taxonomy" id="235567"/>
    <lineage>
        <taxon>Bacteria</taxon>
        <taxon>Pseudomonadati</taxon>
        <taxon>Pseudomonadota</taxon>
        <taxon>Gammaproteobacteria</taxon>
        <taxon>Enterobacterales</taxon>
        <taxon>Morganellaceae</taxon>
        <taxon>Arsenophonus</taxon>
    </lineage>
</organism>
<dbReference type="PROSITE" id="PS00150">
    <property type="entry name" value="ACYLPHOSPHATASE_1"/>
    <property type="match status" value="1"/>
</dbReference>
<gene>
    <name evidence="9" type="primary">yccX</name>
    <name evidence="9" type="ORF">ARTV_1484</name>
</gene>
<evidence type="ECO:0000259" key="8">
    <source>
        <dbReference type="PROSITE" id="PS51160"/>
    </source>
</evidence>
<feature type="active site" evidence="5 6">
    <location>
        <position position="20"/>
    </location>
</feature>
<dbReference type="HAMAP" id="MF_01450">
    <property type="entry name" value="Acylphosphatase_entero"/>
    <property type="match status" value="1"/>
</dbReference>
<sequence>MRKIGRNYYIYGRVQGVGFRYHTLYWGKEHGLYGYVYNRYDGSVNIKAFGTLQQIQQLEYWLKAGGPVGAKIEYYKSEECHVEKEVVDFHIRHSL</sequence>